<evidence type="ECO:0000313" key="3">
    <source>
        <dbReference type="Proteomes" id="UP000218334"/>
    </source>
</evidence>
<sequence>MPVGSGLIESAATSSISEQDWTSGDFAREPFNVASLTLCGSDNGGLGWPSSFGISTPISVGSESINNAPVNTPASISDVSNDANLPAPVNSTISVVSTPASAPGPNDSATADTVTATEAIKTNTIATSDLQLPNIVNIVWQPRQRKAPTSKEVVTLCERELGPPEWLDNNLEAMQDESFGPLWLSLLTKWHKLELAILDDWAMGKLSTKRRPHVLSVWLDGAHSFEAGPIISESSVYAVEMVEWWVQMNPTWRCSTDGFPKPDYLKPITTIRRGGRQGLVALVFGLYWWGRLCRESGLWSQTVDDVTKAIDTLITFSKPLKRPNNSGHHRSVKRART</sequence>
<evidence type="ECO:0000256" key="1">
    <source>
        <dbReference type="SAM" id="MobiDB-lite"/>
    </source>
</evidence>
<protein>
    <submittedName>
        <fullName evidence="2">Uncharacterized protein</fullName>
    </submittedName>
</protein>
<dbReference type="EMBL" id="KZ293463">
    <property type="protein sequence ID" value="PBK62770.1"/>
    <property type="molecule type" value="Genomic_DNA"/>
</dbReference>
<dbReference type="AlphaFoldDB" id="A0A2H3AZ33"/>
<name>A0A2H3AZ33_9AGAR</name>
<evidence type="ECO:0000313" key="2">
    <source>
        <dbReference type="EMBL" id="PBK62770.1"/>
    </source>
</evidence>
<gene>
    <name evidence="2" type="ORF">ARMSODRAFT_980412</name>
</gene>
<proteinExistence type="predicted"/>
<accession>A0A2H3AZ33</accession>
<reference evidence="3" key="1">
    <citation type="journal article" date="2017" name="Nat. Ecol. Evol.">
        <title>Genome expansion and lineage-specific genetic innovations in the forest pathogenic fungi Armillaria.</title>
        <authorList>
            <person name="Sipos G."/>
            <person name="Prasanna A.N."/>
            <person name="Walter M.C."/>
            <person name="O'Connor E."/>
            <person name="Balint B."/>
            <person name="Krizsan K."/>
            <person name="Kiss B."/>
            <person name="Hess J."/>
            <person name="Varga T."/>
            <person name="Slot J."/>
            <person name="Riley R."/>
            <person name="Boka B."/>
            <person name="Rigling D."/>
            <person name="Barry K."/>
            <person name="Lee J."/>
            <person name="Mihaltcheva S."/>
            <person name="LaButti K."/>
            <person name="Lipzen A."/>
            <person name="Waldron R."/>
            <person name="Moloney N.M."/>
            <person name="Sperisen C."/>
            <person name="Kredics L."/>
            <person name="Vagvoelgyi C."/>
            <person name="Patrignani A."/>
            <person name="Fitzpatrick D."/>
            <person name="Nagy I."/>
            <person name="Doyle S."/>
            <person name="Anderson J.B."/>
            <person name="Grigoriev I.V."/>
            <person name="Gueldener U."/>
            <person name="Muensterkoetter M."/>
            <person name="Nagy L.G."/>
        </authorList>
    </citation>
    <scope>NUCLEOTIDE SEQUENCE [LARGE SCALE GENOMIC DNA]</scope>
    <source>
        <strain evidence="3">28-4</strain>
    </source>
</reference>
<feature type="region of interest" description="Disordered" evidence="1">
    <location>
        <begin position="1"/>
        <end position="21"/>
    </location>
</feature>
<keyword evidence="3" id="KW-1185">Reference proteome</keyword>
<dbReference type="Proteomes" id="UP000218334">
    <property type="component" value="Unassembled WGS sequence"/>
</dbReference>
<feature type="compositionally biased region" description="Polar residues" evidence="1">
    <location>
        <begin position="11"/>
        <end position="21"/>
    </location>
</feature>
<organism evidence="2 3">
    <name type="scientific">Armillaria solidipes</name>
    <dbReference type="NCBI Taxonomy" id="1076256"/>
    <lineage>
        <taxon>Eukaryota</taxon>
        <taxon>Fungi</taxon>
        <taxon>Dikarya</taxon>
        <taxon>Basidiomycota</taxon>
        <taxon>Agaricomycotina</taxon>
        <taxon>Agaricomycetes</taxon>
        <taxon>Agaricomycetidae</taxon>
        <taxon>Agaricales</taxon>
        <taxon>Marasmiineae</taxon>
        <taxon>Physalacriaceae</taxon>
        <taxon>Armillaria</taxon>
    </lineage>
</organism>